<evidence type="ECO:0000313" key="9">
    <source>
        <dbReference type="EMBL" id="KAF5228435.1"/>
    </source>
</evidence>
<feature type="region of interest" description="Disordered" evidence="6">
    <location>
        <begin position="1"/>
        <end position="38"/>
    </location>
</feature>
<feature type="transmembrane region" description="Helical" evidence="7">
    <location>
        <begin position="522"/>
        <end position="542"/>
    </location>
</feature>
<dbReference type="InterPro" id="IPR020846">
    <property type="entry name" value="MFS_dom"/>
</dbReference>
<feature type="transmembrane region" description="Helical" evidence="7">
    <location>
        <begin position="90"/>
        <end position="108"/>
    </location>
</feature>
<dbReference type="GO" id="GO:0022857">
    <property type="term" value="F:transmembrane transporter activity"/>
    <property type="evidence" value="ECO:0007669"/>
    <property type="project" value="InterPro"/>
</dbReference>
<evidence type="ECO:0000256" key="6">
    <source>
        <dbReference type="SAM" id="MobiDB-lite"/>
    </source>
</evidence>
<dbReference type="SUPFAM" id="SSF103473">
    <property type="entry name" value="MFS general substrate transporter"/>
    <property type="match status" value="1"/>
</dbReference>
<keyword evidence="3 7" id="KW-1133">Transmembrane helix</keyword>
<keyword evidence="4 7" id="KW-0472">Membrane</keyword>
<feature type="transmembrane region" description="Helical" evidence="7">
    <location>
        <begin position="316"/>
        <end position="337"/>
    </location>
</feature>
<feature type="transmembrane region" description="Helical" evidence="7">
    <location>
        <begin position="441"/>
        <end position="465"/>
    </location>
</feature>
<name>A0AAN6BVG0_FUSAU</name>
<dbReference type="PRINTS" id="PR01036">
    <property type="entry name" value="TCRTETB"/>
</dbReference>
<sequence>MEPPGDIKGQPNPSMETRVRPEDGQAPQESASTIPSVEEKNKKSAKSWPFYFAFLGLNINALIYSLDATILSVAIPHIAEDLNGTTLESFWAGISYILCVVVTQPLYTTISDVVGRILPLYFAILLFSIGSIVFATANNMTIVILGRVLQGLAGGGLDTLSEIVVADMTTLHERSLYLGLMALPIAAGSVLGPSLGAVFSSSVSWRWIGWINLPFLGVSFILLAFFLHLKSLGETLASKIKRLDWAGIALYSIGTVLFVLPISWAGTLYAWKSWETLVTLLLGIAFLAGFAIYERWPVAPVMPYRLLASTSIKMALVSNFALGAMLFTLLQYVPFYYQAVQLETVIGSAVSMLPTNIVSVLSAVGAVIIIGIIGSGYRWAILLFWVMATLGGGLLVLLDLKSGSSMRLGLPVVCSTGIGALLRLLHLPIQAGVSDVNDTGLAIGLLLTVRLMGGLIGLVVGSTIFSNVFASSIRSIAELPDSLAALKHADKAVGFIPHLRTLDLPGEVVDPVLRAYLAALRAIFYTMTGFGGLGLLSSIFIWEHSLEKNELGRQQFQG</sequence>
<evidence type="ECO:0000256" key="7">
    <source>
        <dbReference type="SAM" id="Phobius"/>
    </source>
</evidence>
<feature type="transmembrane region" description="Helical" evidence="7">
    <location>
        <begin position="120"/>
        <end position="145"/>
    </location>
</feature>
<accession>A0AAN6BVG0</accession>
<dbReference type="Gene3D" id="1.20.1250.20">
    <property type="entry name" value="MFS general substrate transporter like domains"/>
    <property type="match status" value="1"/>
</dbReference>
<feature type="transmembrane region" description="Helical" evidence="7">
    <location>
        <begin position="379"/>
        <end position="398"/>
    </location>
</feature>
<protein>
    <recommendedName>
        <fullName evidence="8">Major facilitator superfamily (MFS) profile domain-containing protein</fullName>
    </recommendedName>
</protein>
<reference evidence="9 10" key="1">
    <citation type="submission" date="2020-02" db="EMBL/GenBank/DDBJ databases">
        <title>Identification and distribution of gene clusters putatively required for synthesis of sphingolipid metabolism inhibitors in phylogenetically diverse species of the filamentous fungus Fusarium.</title>
        <authorList>
            <person name="Kim H.-S."/>
            <person name="Busman M."/>
            <person name="Brown D.W."/>
            <person name="Divon H."/>
            <person name="Uhlig S."/>
            <person name="Proctor R.H."/>
        </authorList>
    </citation>
    <scope>NUCLEOTIDE SEQUENCE [LARGE SCALE GENOMIC DNA]</scope>
    <source>
        <strain evidence="9 10">NRRL 2903</strain>
    </source>
</reference>
<dbReference type="PANTHER" id="PTHR23501:SF156">
    <property type="entry name" value="TRANSPORTER, PUTATIVE-RELATED"/>
    <property type="match status" value="1"/>
</dbReference>
<dbReference type="EMBL" id="JAAMOD010000470">
    <property type="protein sequence ID" value="KAF5228435.1"/>
    <property type="molecule type" value="Genomic_DNA"/>
</dbReference>
<dbReference type="Proteomes" id="UP000537989">
    <property type="component" value="Unassembled WGS sequence"/>
</dbReference>
<evidence type="ECO:0000256" key="4">
    <source>
        <dbReference type="ARBA" id="ARBA00023136"/>
    </source>
</evidence>
<dbReference type="Pfam" id="PF07690">
    <property type="entry name" value="MFS_1"/>
    <property type="match status" value="1"/>
</dbReference>
<feature type="transmembrane region" description="Helical" evidence="7">
    <location>
        <begin position="207"/>
        <end position="228"/>
    </location>
</feature>
<evidence type="ECO:0000256" key="5">
    <source>
        <dbReference type="ARBA" id="ARBA00023180"/>
    </source>
</evidence>
<organism evidence="9 10">
    <name type="scientific">Fusarium austroamericanum</name>
    <dbReference type="NCBI Taxonomy" id="282268"/>
    <lineage>
        <taxon>Eukaryota</taxon>
        <taxon>Fungi</taxon>
        <taxon>Dikarya</taxon>
        <taxon>Ascomycota</taxon>
        <taxon>Pezizomycotina</taxon>
        <taxon>Sordariomycetes</taxon>
        <taxon>Hypocreomycetidae</taxon>
        <taxon>Hypocreales</taxon>
        <taxon>Nectriaceae</taxon>
        <taxon>Fusarium</taxon>
    </lineage>
</organism>
<feature type="transmembrane region" description="Helical" evidence="7">
    <location>
        <begin position="410"/>
        <end position="429"/>
    </location>
</feature>
<evidence type="ECO:0000256" key="1">
    <source>
        <dbReference type="ARBA" id="ARBA00004141"/>
    </source>
</evidence>
<dbReference type="PANTHER" id="PTHR23501">
    <property type="entry name" value="MAJOR FACILITATOR SUPERFAMILY"/>
    <property type="match status" value="1"/>
</dbReference>
<evidence type="ECO:0000256" key="3">
    <source>
        <dbReference type="ARBA" id="ARBA00022989"/>
    </source>
</evidence>
<feature type="transmembrane region" description="Helical" evidence="7">
    <location>
        <begin position="176"/>
        <end position="200"/>
    </location>
</feature>
<dbReference type="InterPro" id="IPR036259">
    <property type="entry name" value="MFS_trans_sf"/>
</dbReference>
<dbReference type="InterPro" id="IPR011701">
    <property type="entry name" value="MFS"/>
</dbReference>
<keyword evidence="10" id="KW-1185">Reference proteome</keyword>
<dbReference type="GO" id="GO:0005886">
    <property type="term" value="C:plasma membrane"/>
    <property type="evidence" value="ECO:0007669"/>
    <property type="project" value="TreeGrafter"/>
</dbReference>
<feature type="transmembrane region" description="Helical" evidence="7">
    <location>
        <begin position="248"/>
        <end position="270"/>
    </location>
</feature>
<evidence type="ECO:0000259" key="8">
    <source>
        <dbReference type="PROSITE" id="PS50850"/>
    </source>
</evidence>
<comment type="subcellular location">
    <subcellularLocation>
        <location evidence="1">Membrane</location>
        <topology evidence="1">Multi-pass membrane protein</topology>
    </subcellularLocation>
</comment>
<gene>
    <name evidence="9" type="ORF">FAUST_11082</name>
</gene>
<feature type="domain" description="Major facilitator superfamily (MFS) profile" evidence="8">
    <location>
        <begin position="53"/>
        <end position="546"/>
    </location>
</feature>
<keyword evidence="5" id="KW-0325">Glycoprotein</keyword>
<dbReference type="AlphaFoldDB" id="A0AAN6BVG0"/>
<dbReference type="PROSITE" id="PS50850">
    <property type="entry name" value="MFS"/>
    <property type="match status" value="1"/>
</dbReference>
<evidence type="ECO:0000256" key="2">
    <source>
        <dbReference type="ARBA" id="ARBA00022692"/>
    </source>
</evidence>
<feature type="transmembrane region" description="Helical" evidence="7">
    <location>
        <begin position="50"/>
        <end position="78"/>
    </location>
</feature>
<keyword evidence="2 7" id="KW-0812">Transmembrane</keyword>
<feature type="transmembrane region" description="Helical" evidence="7">
    <location>
        <begin position="277"/>
        <end position="296"/>
    </location>
</feature>
<comment type="caution">
    <text evidence="9">The sequence shown here is derived from an EMBL/GenBank/DDBJ whole genome shotgun (WGS) entry which is preliminary data.</text>
</comment>
<evidence type="ECO:0000313" key="10">
    <source>
        <dbReference type="Proteomes" id="UP000537989"/>
    </source>
</evidence>
<feature type="transmembrane region" description="Helical" evidence="7">
    <location>
        <begin position="349"/>
        <end position="373"/>
    </location>
</feature>
<proteinExistence type="predicted"/>